<keyword evidence="1" id="KW-0732">Signal</keyword>
<dbReference type="PANTHER" id="PTHR20997:SF2">
    <property type="entry name" value="EG:BACR42I17.2 PROTEIN-RELATED"/>
    <property type="match status" value="1"/>
</dbReference>
<evidence type="ECO:0000313" key="3">
    <source>
        <dbReference type="Proteomes" id="UP000801492"/>
    </source>
</evidence>
<dbReference type="Proteomes" id="UP000801492">
    <property type="component" value="Unassembled WGS sequence"/>
</dbReference>
<dbReference type="InterPro" id="IPR009832">
    <property type="entry name" value="DUF1397"/>
</dbReference>
<comment type="caution">
    <text evidence="2">The sequence shown here is derived from an EMBL/GenBank/DDBJ whole genome shotgun (WGS) entry which is preliminary data.</text>
</comment>
<dbReference type="EMBL" id="VTPC01000718">
    <property type="protein sequence ID" value="KAF2904644.1"/>
    <property type="molecule type" value="Genomic_DNA"/>
</dbReference>
<sequence>MKVIICSLLLLGTVLCQNEIPEEEIEKKLNEIPGFENFNQSSLAAVEDAVKLKCKKNGGADAFDKLEAAKTQLMECIQSNFNFTQIQEEVDASRKTGSMDEVFARYCLKVPIVEACVKNLTDTVKPCLEEEEKSSLKLLLNITNSLANFACYKDGDRIAMFVAEGGFECLDSQQAEIEQCANKTLSHLIPKDLSFNTLPLLVINDKGCNDYVNLQTCVVDVLEKCEDNTPANIIDALFKYIRRITPCKNHPASTSALGAHRRYLRSPTNQPGADRLSTAFEKLVEKYEPHCLKNGGQKALDEFHKALKQTRTCTNTTRLNLAKIAQQAGAIPERYLCDDFRNGIRSCLSGLTEKMKACSSREEAYVPKFGIEIYDSVFQFYCKDNARVLKKVIKGDDACLNKVHNATEFCISRTKHIKEYSKDDVVTKSELCGDLKILKNCFMDIASQQCPSNSNSHEFVVGLSDAVYAPCSGYRMLIIDALLVCLFIIVKVL</sequence>
<evidence type="ECO:0000256" key="1">
    <source>
        <dbReference type="SAM" id="SignalP"/>
    </source>
</evidence>
<dbReference type="OrthoDB" id="6512861at2759"/>
<protein>
    <submittedName>
        <fullName evidence="2">Uncharacterized protein</fullName>
    </submittedName>
</protein>
<dbReference type="AlphaFoldDB" id="A0A8K0DF63"/>
<gene>
    <name evidence="2" type="ORF">ILUMI_01528</name>
</gene>
<keyword evidence="3" id="KW-1185">Reference proteome</keyword>
<evidence type="ECO:0000313" key="2">
    <source>
        <dbReference type="EMBL" id="KAF2904644.1"/>
    </source>
</evidence>
<dbReference type="PANTHER" id="PTHR20997">
    <property type="entry name" value="EG:BACR42I17.2 PROTEIN-RELATED"/>
    <property type="match status" value="1"/>
</dbReference>
<name>A0A8K0DF63_IGNLU</name>
<feature type="chain" id="PRO_5035457625" evidence="1">
    <location>
        <begin position="17"/>
        <end position="493"/>
    </location>
</feature>
<accession>A0A8K0DF63</accession>
<proteinExistence type="predicted"/>
<organism evidence="2 3">
    <name type="scientific">Ignelater luminosus</name>
    <name type="common">Cucubano</name>
    <name type="synonym">Pyrophorus luminosus</name>
    <dbReference type="NCBI Taxonomy" id="2038154"/>
    <lineage>
        <taxon>Eukaryota</taxon>
        <taxon>Metazoa</taxon>
        <taxon>Ecdysozoa</taxon>
        <taxon>Arthropoda</taxon>
        <taxon>Hexapoda</taxon>
        <taxon>Insecta</taxon>
        <taxon>Pterygota</taxon>
        <taxon>Neoptera</taxon>
        <taxon>Endopterygota</taxon>
        <taxon>Coleoptera</taxon>
        <taxon>Polyphaga</taxon>
        <taxon>Elateriformia</taxon>
        <taxon>Elateroidea</taxon>
        <taxon>Elateridae</taxon>
        <taxon>Agrypninae</taxon>
        <taxon>Pyrophorini</taxon>
        <taxon>Ignelater</taxon>
    </lineage>
</organism>
<dbReference type="Pfam" id="PF07165">
    <property type="entry name" value="DUF1397"/>
    <property type="match status" value="2"/>
</dbReference>
<reference evidence="2" key="1">
    <citation type="submission" date="2019-08" db="EMBL/GenBank/DDBJ databases">
        <title>The genome of the North American firefly Photinus pyralis.</title>
        <authorList>
            <consortium name="Photinus pyralis genome working group"/>
            <person name="Fallon T.R."/>
            <person name="Sander Lower S.E."/>
            <person name="Weng J.-K."/>
        </authorList>
    </citation>
    <scope>NUCLEOTIDE SEQUENCE</scope>
    <source>
        <strain evidence="2">TRF0915ILg1</strain>
        <tissue evidence="2">Whole body</tissue>
    </source>
</reference>
<feature type="signal peptide" evidence="1">
    <location>
        <begin position="1"/>
        <end position="16"/>
    </location>
</feature>